<dbReference type="RefSeq" id="WP_141345363.1">
    <property type="nucleotide sequence ID" value="NZ_BJLF01000008.1"/>
</dbReference>
<proteinExistence type="predicted"/>
<protein>
    <recommendedName>
        <fullName evidence="1">DUF6314 domain-containing protein</fullName>
    </recommendedName>
</protein>
<dbReference type="OrthoDB" id="21379at2"/>
<gene>
    <name evidence="2" type="ORF">VIN01S_18360</name>
</gene>
<evidence type="ECO:0000313" key="2">
    <source>
        <dbReference type="EMBL" id="GEA51032.1"/>
    </source>
</evidence>
<reference evidence="2 3" key="1">
    <citation type="submission" date="2019-06" db="EMBL/GenBank/DDBJ databases">
        <title>Whole genome shotgun sequence of Vibrio inusitatus NBRC 102082.</title>
        <authorList>
            <person name="Hosoyama A."/>
            <person name="Uohara A."/>
            <person name="Ohji S."/>
            <person name="Ichikawa N."/>
        </authorList>
    </citation>
    <scope>NUCLEOTIDE SEQUENCE [LARGE SCALE GENOMIC DNA]</scope>
    <source>
        <strain evidence="2 3">NBRC 102082</strain>
    </source>
</reference>
<dbReference type="EMBL" id="BJLF01000008">
    <property type="protein sequence ID" value="GEA51032.1"/>
    <property type="molecule type" value="Genomic_DNA"/>
</dbReference>
<dbReference type="Proteomes" id="UP000318717">
    <property type="component" value="Unassembled WGS sequence"/>
</dbReference>
<comment type="caution">
    <text evidence="2">The sequence shown here is derived from an EMBL/GenBank/DDBJ whole genome shotgun (WGS) entry which is preliminary data.</text>
</comment>
<dbReference type="AlphaFoldDB" id="A0A4Y3HW89"/>
<name>A0A4Y3HW89_9VIBR</name>
<organism evidence="2 3">
    <name type="scientific">Vibrio inusitatus NBRC 102082</name>
    <dbReference type="NCBI Taxonomy" id="1219070"/>
    <lineage>
        <taxon>Bacteria</taxon>
        <taxon>Pseudomonadati</taxon>
        <taxon>Pseudomonadota</taxon>
        <taxon>Gammaproteobacteria</taxon>
        <taxon>Vibrionales</taxon>
        <taxon>Vibrionaceae</taxon>
        <taxon>Vibrio</taxon>
    </lineage>
</organism>
<accession>A0A4Y3HW89</accession>
<feature type="domain" description="DUF6314" evidence="1">
    <location>
        <begin position="30"/>
        <end position="151"/>
    </location>
</feature>
<dbReference type="Pfam" id="PF19834">
    <property type="entry name" value="DUF6314"/>
    <property type="match status" value="1"/>
</dbReference>
<dbReference type="InterPro" id="IPR045632">
    <property type="entry name" value="DUF6314"/>
</dbReference>
<sequence>MFDLWQQLQLINHYQYQSKPGDSSVMGWAGEGSGSVNIEMEGSDTLYFKEQGRFTLKQNGHTVDTQNEFIWHRLNASKIKLLHSRFGRENAVELFVLSYNTETKQWISDSAHVCGDDLYSGMAKWNNDSIEFNWSISGPRKQENLHYCYTR</sequence>
<evidence type="ECO:0000313" key="3">
    <source>
        <dbReference type="Proteomes" id="UP000318717"/>
    </source>
</evidence>
<evidence type="ECO:0000259" key="1">
    <source>
        <dbReference type="Pfam" id="PF19834"/>
    </source>
</evidence>
<keyword evidence="3" id="KW-1185">Reference proteome</keyword>